<evidence type="ECO:0000313" key="1">
    <source>
        <dbReference type="EMBL" id="KAH3863104.1"/>
    </source>
</evidence>
<sequence length="79" mass="8760">MNTLTARKQLGIQLTISKQYDDLDFADDQALLLRALQQMQEQTNIVADNPARLGLIINRGKSKVFKTNSSNNTPITAQG</sequence>
<gene>
    <name evidence="1" type="ORF">DPMN_026082</name>
</gene>
<accession>A0A9D4LSR3</accession>
<protein>
    <recommendedName>
        <fullName evidence="3">Reverse transcriptase domain-containing protein</fullName>
    </recommendedName>
</protein>
<evidence type="ECO:0008006" key="3">
    <source>
        <dbReference type="Google" id="ProtNLM"/>
    </source>
</evidence>
<organism evidence="1 2">
    <name type="scientific">Dreissena polymorpha</name>
    <name type="common">Zebra mussel</name>
    <name type="synonym">Mytilus polymorpha</name>
    <dbReference type="NCBI Taxonomy" id="45954"/>
    <lineage>
        <taxon>Eukaryota</taxon>
        <taxon>Metazoa</taxon>
        <taxon>Spiralia</taxon>
        <taxon>Lophotrochozoa</taxon>
        <taxon>Mollusca</taxon>
        <taxon>Bivalvia</taxon>
        <taxon>Autobranchia</taxon>
        <taxon>Heteroconchia</taxon>
        <taxon>Euheterodonta</taxon>
        <taxon>Imparidentia</taxon>
        <taxon>Neoheterodontei</taxon>
        <taxon>Myida</taxon>
        <taxon>Dreissenoidea</taxon>
        <taxon>Dreissenidae</taxon>
        <taxon>Dreissena</taxon>
    </lineage>
</organism>
<reference evidence="1" key="1">
    <citation type="journal article" date="2019" name="bioRxiv">
        <title>The Genome of the Zebra Mussel, Dreissena polymorpha: A Resource for Invasive Species Research.</title>
        <authorList>
            <person name="McCartney M.A."/>
            <person name="Auch B."/>
            <person name="Kono T."/>
            <person name="Mallez S."/>
            <person name="Zhang Y."/>
            <person name="Obille A."/>
            <person name="Becker A."/>
            <person name="Abrahante J.E."/>
            <person name="Garbe J."/>
            <person name="Badalamenti J.P."/>
            <person name="Herman A."/>
            <person name="Mangelson H."/>
            <person name="Liachko I."/>
            <person name="Sullivan S."/>
            <person name="Sone E.D."/>
            <person name="Koren S."/>
            <person name="Silverstein K.A.T."/>
            <person name="Beckman K.B."/>
            <person name="Gohl D.M."/>
        </authorList>
    </citation>
    <scope>NUCLEOTIDE SEQUENCE</scope>
    <source>
        <strain evidence="1">Duluth1</strain>
        <tissue evidence="1">Whole animal</tissue>
    </source>
</reference>
<dbReference type="EMBL" id="JAIWYP010000002">
    <property type="protein sequence ID" value="KAH3863104.1"/>
    <property type="molecule type" value="Genomic_DNA"/>
</dbReference>
<comment type="caution">
    <text evidence="1">The sequence shown here is derived from an EMBL/GenBank/DDBJ whole genome shotgun (WGS) entry which is preliminary data.</text>
</comment>
<evidence type="ECO:0000313" key="2">
    <source>
        <dbReference type="Proteomes" id="UP000828390"/>
    </source>
</evidence>
<reference evidence="1" key="2">
    <citation type="submission" date="2020-11" db="EMBL/GenBank/DDBJ databases">
        <authorList>
            <person name="McCartney M.A."/>
            <person name="Auch B."/>
            <person name="Kono T."/>
            <person name="Mallez S."/>
            <person name="Becker A."/>
            <person name="Gohl D.M."/>
            <person name="Silverstein K.A.T."/>
            <person name="Koren S."/>
            <person name="Bechman K.B."/>
            <person name="Herman A."/>
            <person name="Abrahante J.E."/>
            <person name="Garbe J."/>
        </authorList>
    </citation>
    <scope>NUCLEOTIDE SEQUENCE</scope>
    <source>
        <strain evidence="1">Duluth1</strain>
        <tissue evidence="1">Whole animal</tissue>
    </source>
</reference>
<dbReference type="AlphaFoldDB" id="A0A9D4LSR3"/>
<keyword evidence="2" id="KW-1185">Reference proteome</keyword>
<dbReference type="Proteomes" id="UP000828390">
    <property type="component" value="Unassembled WGS sequence"/>
</dbReference>
<name>A0A9D4LSR3_DREPO</name>
<proteinExistence type="predicted"/>